<keyword evidence="1" id="KW-0472">Membrane</keyword>
<evidence type="ECO:0000256" key="1">
    <source>
        <dbReference type="SAM" id="Phobius"/>
    </source>
</evidence>
<evidence type="ECO:0000313" key="3">
    <source>
        <dbReference type="EMBL" id="MDP5276103.1"/>
    </source>
</evidence>
<keyword evidence="1" id="KW-0812">Transmembrane</keyword>
<dbReference type="Proteomes" id="UP001231941">
    <property type="component" value="Unassembled WGS sequence"/>
</dbReference>
<reference evidence="3 4" key="1">
    <citation type="submission" date="2023-08" db="EMBL/GenBank/DDBJ databases">
        <authorList>
            <person name="Park J.-S."/>
        </authorList>
    </citation>
    <scope>NUCLEOTIDE SEQUENCE [LARGE SCALE GENOMIC DNA]</scope>
    <source>
        <strain evidence="3 4">2205SS18-9</strain>
    </source>
</reference>
<keyword evidence="1" id="KW-1133">Transmembrane helix</keyword>
<evidence type="ECO:0000313" key="4">
    <source>
        <dbReference type="Proteomes" id="UP001231941"/>
    </source>
</evidence>
<organism evidence="3 4">
    <name type="scientific">Chengkuizengella axinellae</name>
    <dbReference type="NCBI Taxonomy" id="3064388"/>
    <lineage>
        <taxon>Bacteria</taxon>
        <taxon>Bacillati</taxon>
        <taxon>Bacillota</taxon>
        <taxon>Bacilli</taxon>
        <taxon>Bacillales</taxon>
        <taxon>Paenibacillaceae</taxon>
        <taxon>Chengkuizengella</taxon>
    </lineage>
</organism>
<dbReference type="InterPro" id="IPR043738">
    <property type="entry name" value="DUF5683"/>
</dbReference>
<proteinExistence type="predicted"/>
<sequence length="73" mass="8596">MKPYTAAGLMSFIFPGIGQLYNKQYIKAILFFVIHYINFQLIFTNKLGFGFYLIAIVWSVYDAYHVSKQKFEK</sequence>
<name>A0ABT9J3N8_9BACL</name>
<evidence type="ECO:0000259" key="2">
    <source>
        <dbReference type="Pfam" id="PF18935"/>
    </source>
</evidence>
<gene>
    <name evidence="3" type="ORF">Q5Y73_18555</name>
</gene>
<comment type="caution">
    <text evidence="3">The sequence shown here is derived from an EMBL/GenBank/DDBJ whole genome shotgun (WGS) entry which is preliminary data.</text>
</comment>
<protein>
    <recommendedName>
        <fullName evidence="2">DUF5683 domain-containing protein</fullName>
    </recommendedName>
</protein>
<dbReference type="RefSeq" id="WP_305993414.1">
    <property type="nucleotide sequence ID" value="NZ_JAVAMP010000012.1"/>
</dbReference>
<feature type="transmembrane region" description="Helical" evidence="1">
    <location>
        <begin position="49"/>
        <end position="67"/>
    </location>
</feature>
<dbReference type="EMBL" id="JAVAMP010000012">
    <property type="protein sequence ID" value="MDP5276103.1"/>
    <property type="molecule type" value="Genomic_DNA"/>
</dbReference>
<keyword evidence="4" id="KW-1185">Reference proteome</keyword>
<feature type="domain" description="DUF5683" evidence="2">
    <location>
        <begin position="6"/>
        <end position="46"/>
    </location>
</feature>
<accession>A0ABT9J3N8</accession>
<dbReference type="Pfam" id="PF18935">
    <property type="entry name" value="DUF5683"/>
    <property type="match status" value="1"/>
</dbReference>